<reference evidence="1 2" key="1">
    <citation type="journal article" date="2022" name="Genome Biol. Evol.">
        <title>The Spruce Budworm Genome: Reconstructing the Evolutionary History of Antifreeze Proteins.</title>
        <authorList>
            <person name="Beliveau C."/>
            <person name="Gagne P."/>
            <person name="Picq S."/>
            <person name="Vernygora O."/>
            <person name="Keeling C.I."/>
            <person name="Pinkney K."/>
            <person name="Doucet D."/>
            <person name="Wen F."/>
            <person name="Johnston J.S."/>
            <person name="Maaroufi H."/>
            <person name="Boyle B."/>
            <person name="Laroche J."/>
            <person name="Dewar K."/>
            <person name="Juretic N."/>
            <person name="Blackburn G."/>
            <person name="Nisole A."/>
            <person name="Brunet B."/>
            <person name="Brandao M."/>
            <person name="Lumley L."/>
            <person name="Duan J."/>
            <person name="Quan G."/>
            <person name="Lucarotti C.J."/>
            <person name="Roe A.D."/>
            <person name="Sperling F.A.H."/>
            <person name="Levesque R.C."/>
            <person name="Cusson M."/>
        </authorList>
    </citation>
    <scope>NUCLEOTIDE SEQUENCE [LARGE SCALE GENOMIC DNA]</scope>
    <source>
        <strain evidence="1">Glfc:IPQL:Cfum</strain>
    </source>
</reference>
<keyword evidence="2" id="KW-1185">Reference proteome</keyword>
<protein>
    <submittedName>
        <fullName evidence="1">Uncharacterized protein</fullName>
    </submittedName>
</protein>
<sequence>MTKIKHPKLKNPIEKQFNVVTRYHYFLFFIIFASKLPGLWHILNLIFLSPPMKYYCNSNVTSTNESNTCPCDEPSWDRTVFSETVQTKFGIYCEKSWIISFSESMSYVGLLVGSLLFGFLSDRYGRLSMFTTCCLVLAVAGCLVSVMPTMTPFIIMRFFEGMGAGGAIVTAYVLCIEYCGVRHRETVTALFHIPINLGHITLAGMSYLLRNCDEFQLAISIPMFLFVAARWLVMESPKWLLDNDHCEEAIVVMEKFCNFNRGSCETIRAEIEAYFAEIKNKKQHRIKFYQIFKYKKQCLNLGCMSIIYFVCGMGYYGVSQFIGKMSGNIHLNVAISGALLLPGTIASIFLLQWLARRPLLIATNFLSGLFMIIVISFPENFPWVRVIVACICNCFFFMSFITVFLYGVELFPTSVRNSVLGFLSFLSRFGQIVAPQVNDFSPIVAGGIFASLAILGAIVTFPLPETKNTELPSTLEDSNTLSRKVVHLEEDPGPKFIPPRPQTSQ</sequence>
<proteinExistence type="predicted"/>
<name>A0ACC0KTV1_CHOFU</name>
<evidence type="ECO:0000313" key="2">
    <source>
        <dbReference type="Proteomes" id="UP001064048"/>
    </source>
</evidence>
<organism evidence="1 2">
    <name type="scientific">Choristoneura fumiferana</name>
    <name type="common">Spruce budworm moth</name>
    <name type="synonym">Archips fumiferana</name>
    <dbReference type="NCBI Taxonomy" id="7141"/>
    <lineage>
        <taxon>Eukaryota</taxon>
        <taxon>Metazoa</taxon>
        <taxon>Ecdysozoa</taxon>
        <taxon>Arthropoda</taxon>
        <taxon>Hexapoda</taxon>
        <taxon>Insecta</taxon>
        <taxon>Pterygota</taxon>
        <taxon>Neoptera</taxon>
        <taxon>Endopterygota</taxon>
        <taxon>Lepidoptera</taxon>
        <taxon>Glossata</taxon>
        <taxon>Ditrysia</taxon>
        <taxon>Tortricoidea</taxon>
        <taxon>Tortricidae</taxon>
        <taxon>Tortricinae</taxon>
        <taxon>Choristoneura</taxon>
    </lineage>
</organism>
<evidence type="ECO:0000313" key="1">
    <source>
        <dbReference type="EMBL" id="KAI8439897.1"/>
    </source>
</evidence>
<dbReference type="Proteomes" id="UP001064048">
    <property type="component" value="Chromosome 2"/>
</dbReference>
<accession>A0ACC0KTV1</accession>
<gene>
    <name evidence="1" type="ORF">MSG28_001360</name>
</gene>
<comment type="caution">
    <text evidence="1">The sequence shown here is derived from an EMBL/GenBank/DDBJ whole genome shotgun (WGS) entry which is preliminary data.</text>
</comment>
<dbReference type="EMBL" id="CM046102">
    <property type="protein sequence ID" value="KAI8439897.1"/>
    <property type="molecule type" value="Genomic_DNA"/>
</dbReference>